<sequence>MENVVINISHPVRESFDIHEAIFRGKIINGYRMDHMRYERKILRRNTDELWKINVFDTFDLRSLFNLPFFSQEEIRRAHGLELMWDVFEDDFKAAVGEIVPNFAQEEDDEDEGEEEEENVNLIKIKINSVGTMVRKESQYATITLIETLCANLNKRLSPGYIYDIERKLTRCYSKNLTWRAIGNLYNNYLIRESNITLRTRRRLRLIHKCMRTRFQIFEKECSGFILMCYGDWLNGAHVFSKFFSEDVEIWFEIHG</sequence>
<dbReference type="AlphaFoldDB" id="A0AAW2FYM5"/>
<accession>A0AAW2FYM5</accession>
<dbReference type="EMBL" id="JADYXP020000007">
    <property type="protein sequence ID" value="KAL0120347.1"/>
    <property type="molecule type" value="Genomic_DNA"/>
</dbReference>
<evidence type="ECO:0000313" key="2">
    <source>
        <dbReference type="Proteomes" id="UP001430953"/>
    </source>
</evidence>
<name>A0AAW2FYM5_9HYME</name>
<keyword evidence="2" id="KW-1185">Reference proteome</keyword>
<protein>
    <submittedName>
        <fullName evidence="1">Uncharacterized protein</fullName>
    </submittedName>
</protein>
<dbReference type="Proteomes" id="UP001430953">
    <property type="component" value="Unassembled WGS sequence"/>
</dbReference>
<comment type="caution">
    <text evidence="1">The sequence shown here is derived from an EMBL/GenBank/DDBJ whole genome shotgun (WGS) entry which is preliminary data.</text>
</comment>
<evidence type="ECO:0000313" key="1">
    <source>
        <dbReference type="EMBL" id="KAL0120347.1"/>
    </source>
</evidence>
<organism evidence="1 2">
    <name type="scientific">Cardiocondyla obscurior</name>
    <dbReference type="NCBI Taxonomy" id="286306"/>
    <lineage>
        <taxon>Eukaryota</taxon>
        <taxon>Metazoa</taxon>
        <taxon>Ecdysozoa</taxon>
        <taxon>Arthropoda</taxon>
        <taxon>Hexapoda</taxon>
        <taxon>Insecta</taxon>
        <taxon>Pterygota</taxon>
        <taxon>Neoptera</taxon>
        <taxon>Endopterygota</taxon>
        <taxon>Hymenoptera</taxon>
        <taxon>Apocrita</taxon>
        <taxon>Aculeata</taxon>
        <taxon>Formicoidea</taxon>
        <taxon>Formicidae</taxon>
        <taxon>Myrmicinae</taxon>
        <taxon>Cardiocondyla</taxon>
    </lineage>
</organism>
<reference evidence="1 2" key="1">
    <citation type="submission" date="2023-03" db="EMBL/GenBank/DDBJ databases">
        <title>High recombination rates correlate with genetic variation in Cardiocondyla obscurior ants.</title>
        <authorList>
            <person name="Errbii M."/>
        </authorList>
    </citation>
    <scope>NUCLEOTIDE SEQUENCE [LARGE SCALE GENOMIC DNA]</scope>
    <source>
        <strain evidence="1">Alpha-2009</strain>
        <tissue evidence="1">Whole body</tissue>
    </source>
</reference>
<gene>
    <name evidence="1" type="ORF">PUN28_008180</name>
</gene>
<proteinExistence type="predicted"/>